<dbReference type="InterPro" id="IPR029033">
    <property type="entry name" value="His_PPase_superfam"/>
</dbReference>
<keyword evidence="2" id="KW-0723">Serine/threonine-protein kinase</keyword>
<dbReference type="PROSITE" id="PS50011">
    <property type="entry name" value="PROTEIN_KINASE_DOM"/>
    <property type="match status" value="1"/>
</dbReference>
<evidence type="ECO:0000256" key="3">
    <source>
        <dbReference type="ARBA" id="ARBA00022679"/>
    </source>
</evidence>
<evidence type="ECO:0000256" key="8">
    <source>
        <dbReference type="PIRSR" id="PIRSR613078-2"/>
    </source>
</evidence>
<dbReference type="CDD" id="cd07067">
    <property type="entry name" value="HP_PGM_like"/>
    <property type="match status" value="1"/>
</dbReference>
<keyword evidence="6" id="KW-0067">ATP-binding</keyword>
<proteinExistence type="inferred from homology"/>
<evidence type="ECO:0000313" key="11">
    <source>
        <dbReference type="EMBL" id="KAJ8544878.1"/>
    </source>
</evidence>
<dbReference type="EMBL" id="JAJAGQ010000013">
    <property type="protein sequence ID" value="KAJ8544878.1"/>
    <property type="molecule type" value="Genomic_DNA"/>
</dbReference>
<dbReference type="Proteomes" id="UP001152561">
    <property type="component" value="Unassembled WGS sequence"/>
</dbReference>
<dbReference type="Gene3D" id="3.40.50.1240">
    <property type="entry name" value="Phosphoglycerate mutase-like"/>
    <property type="match status" value="1"/>
</dbReference>
<dbReference type="SUPFAM" id="SSF53254">
    <property type="entry name" value="Phosphoglycerate mutase-like"/>
    <property type="match status" value="1"/>
</dbReference>
<dbReference type="GO" id="GO:0005524">
    <property type="term" value="F:ATP binding"/>
    <property type="evidence" value="ECO:0007669"/>
    <property type="project" value="UniProtKB-KW"/>
</dbReference>
<dbReference type="Gene3D" id="1.10.238.10">
    <property type="entry name" value="EF-hand"/>
    <property type="match status" value="1"/>
</dbReference>
<reference evidence="12" key="1">
    <citation type="journal article" date="2023" name="Proc. Natl. Acad. Sci. U.S.A.">
        <title>Genomic and structural basis for evolution of tropane alkaloid biosynthesis.</title>
        <authorList>
            <person name="Wanga Y.-J."/>
            <person name="Taina T."/>
            <person name="Yua J.-Y."/>
            <person name="Lia J."/>
            <person name="Xua B."/>
            <person name="Chenc J."/>
            <person name="D'Auriad J.C."/>
            <person name="Huanga J.-P."/>
            <person name="Huanga S.-X."/>
        </authorList>
    </citation>
    <scope>NUCLEOTIDE SEQUENCE [LARGE SCALE GENOMIC DNA]</scope>
    <source>
        <strain evidence="12">cv. KIB-2019</strain>
    </source>
</reference>
<evidence type="ECO:0000313" key="12">
    <source>
        <dbReference type="Proteomes" id="UP001152561"/>
    </source>
</evidence>
<dbReference type="Gene3D" id="1.10.510.10">
    <property type="entry name" value="Transferase(Phosphotransferase) domain 1"/>
    <property type="match status" value="1"/>
</dbReference>
<name>A0A9Q1LYF0_9SOLA</name>
<dbReference type="InterPro" id="IPR050205">
    <property type="entry name" value="CDPK_Ser/Thr_kinases"/>
</dbReference>
<dbReference type="SUPFAM" id="SSF56112">
    <property type="entry name" value="Protein kinase-like (PK-like)"/>
    <property type="match status" value="1"/>
</dbReference>
<dbReference type="InterPro" id="IPR011992">
    <property type="entry name" value="EF-hand-dom_pair"/>
</dbReference>
<evidence type="ECO:0000256" key="6">
    <source>
        <dbReference type="ARBA" id="ARBA00022840"/>
    </source>
</evidence>
<dbReference type="InterPro" id="IPR001345">
    <property type="entry name" value="PG/BPGM_mutase_AS"/>
</dbReference>
<organism evidence="11 12">
    <name type="scientific">Anisodus acutangulus</name>
    <dbReference type="NCBI Taxonomy" id="402998"/>
    <lineage>
        <taxon>Eukaryota</taxon>
        <taxon>Viridiplantae</taxon>
        <taxon>Streptophyta</taxon>
        <taxon>Embryophyta</taxon>
        <taxon>Tracheophyta</taxon>
        <taxon>Spermatophyta</taxon>
        <taxon>Magnoliopsida</taxon>
        <taxon>eudicotyledons</taxon>
        <taxon>Gunneridae</taxon>
        <taxon>Pentapetalae</taxon>
        <taxon>asterids</taxon>
        <taxon>lamiids</taxon>
        <taxon>Solanales</taxon>
        <taxon>Solanaceae</taxon>
        <taxon>Solanoideae</taxon>
        <taxon>Hyoscyameae</taxon>
        <taxon>Anisodus</taxon>
    </lineage>
</organism>
<dbReference type="PROSITE" id="PS00175">
    <property type="entry name" value="PG_MUTASE"/>
    <property type="match status" value="1"/>
</dbReference>
<evidence type="ECO:0000256" key="9">
    <source>
        <dbReference type="SAM" id="MobiDB-lite"/>
    </source>
</evidence>
<dbReference type="InterPro" id="IPR000719">
    <property type="entry name" value="Prot_kinase_dom"/>
</dbReference>
<dbReference type="SUPFAM" id="SSF47473">
    <property type="entry name" value="EF-hand"/>
    <property type="match status" value="1"/>
</dbReference>
<dbReference type="PROSITE" id="PS00108">
    <property type="entry name" value="PROTEIN_KINASE_ST"/>
    <property type="match status" value="1"/>
</dbReference>
<dbReference type="FunFam" id="3.40.50.1240:FF:000137">
    <property type="match status" value="1"/>
</dbReference>
<comment type="similarity">
    <text evidence="1">Belongs to the protein kinase superfamily. CAMK Ser/Thr protein kinase family. CaMK subfamily.</text>
</comment>
<dbReference type="GO" id="GO:0004674">
    <property type="term" value="F:protein serine/threonine kinase activity"/>
    <property type="evidence" value="ECO:0007669"/>
    <property type="project" value="UniProtKB-KW"/>
</dbReference>
<keyword evidence="4" id="KW-0547">Nucleotide-binding</keyword>
<accession>A0A9Q1LYF0</accession>
<evidence type="ECO:0000256" key="4">
    <source>
        <dbReference type="ARBA" id="ARBA00022741"/>
    </source>
</evidence>
<evidence type="ECO:0000259" key="10">
    <source>
        <dbReference type="PROSITE" id="PS50011"/>
    </source>
</evidence>
<keyword evidence="5" id="KW-0418">Kinase</keyword>
<dbReference type="Pfam" id="PF00069">
    <property type="entry name" value="Pkinase"/>
    <property type="match status" value="1"/>
</dbReference>
<feature type="active site" description="Proton donor/acceptor" evidence="7">
    <location>
        <position position="110"/>
    </location>
</feature>
<dbReference type="CDD" id="cd05117">
    <property type="entry name" value="STKc_CAMK"/>
    <property type="match status" value="1"/>
</dbReference>
<sequence length="612" mass="68849">MADSTSRIVSQPECGGDAKSENVSPSLTEIIVIRHGETEWNADGRIQGHLDVELNDIGRQQAMAVAARLSKEPRISVIYSSDLKRAHETAEIITRSCGDLEVIKDPDLRERNLGDLQGISLREAAKSRAMAYKAFLSDRNDQEIPGGGESLDQLYQRCTSCLQRIAKKHRGERVVVVSHGGAIRALHRRASPHRRSKSKIWNTSVGILQLSDKDEWSVKLWADVSHLNKTEFLDSAIEGSVLKMTTPIAIEVVRREVKILRALTGHDNLVKIYDAYEDHENVYIVMELCEGGKLLDRILSRGGKYTDDDANAVLIQILKVVTFCHLQGVVHRDLKPENFLFMSKDENAQLKAIDFGLSDFVKPDERLNDIVGSAYYVEPEVLHRSYSTEADVWSIGVIAYVLLCVSHPFWARTESGIFRAVLKADPGFEEQPWPTLSTEAKDFVKRLLNKDPRKRMTAAQALGHPWIKNSHDIETYMRSSALRKAALRALSKTLTVDELVHLKQQFALLEPNKNGTINLDNIKAALMKIEEFCAAALSVYQLEALDQWEQHARCAYEIFEKDGNRAIMIEELAPELDLGISVPVHAVLHDWIRHTDGKLSFLGFAKLLHDGR</sequence>
<feature type="domain" description="Protein kinase" evidence="10">
    <location>
        <begin position="194"/>
        <end position="467"/>
    </location>
</feature>
<gene>
    <name evidence="11" type="ORF">K7X08_017461</name>
</gene>
<dbReference type="SMART" id="SM00220">
    <property type="entry name" value="S_TKc"/>
    <property type="match status" value="1"/>
</dbReference>
<feature type="binding site" evidence="8">
    <location>
        <position position="85"/>
    </location>
    <ligand>
        <name>substrate</name>
    </ligand>
</feature>
<feature type="binding site" evidence="8">
    <location>
        <begin position="34"/>
        <end position="41"/>
    </location>
    <ligand>
        <name>substrate</name>
    </ligand>
</feature>
<evidence type="ECO:0000256" key="5">
    <source>
        <dbReference type="ARBA" id="ARBA00022777"/>
    </source>
</evidence>
<comment type="caution">
    <text evidence="11">The sequence shown here is derived from an EMBL/GenBank/DDBJ whole genome shotgun (WGS) entry which is preliminary data.</text>
</comment>
<dbReference type="FunFam" id="1.10.510.10:FF:000111">
    <property type="entry name" value="CDPK-related kinase 1"/>
    <property type="match status" value="1"/>
</dbReference>
<dbReference type="PANTHER" id="PTHR24349">
    <property type="entry name" value="SERINE/THREONINE-PROTEIN KINASE"/>
    <property type="match status" value="1"/>
</dbReference>
<dbReference type="AlphaFoldDB" id="A0A9Q1LYF0"/>
<evidence type="ECO:0000256" key="1">
    <source>
        <dbReference type="ARBA" id="ARBA00005354"/>
    </source>
</evidence>
<dbReference type="SMART" id="SM00855">
    <property type="entry name" value="PGAM"/>
    <property type="match status" value="1"/>
</dbReference>
<feature type="active site" description="Tele-phosphohistidine intermediate" evidence="7">
    <location>
        <position position="35"/>
    </location>
</feature>
<keyword evidence="3" id="KW-0808">Transferase</keyword>
<evidence type="ECO:0000256" key="2">
    <source>
        <dbReference type="ARBA" id="ARBA00022527"/>
    </source>
</evidence>
<evidence type="ECO:0000256" key="7">
    <source>
        <dbReference type="PIRSR" id="PIRSR613078-1"/>
    </source>
</evidence>
<dbReference type="Pfam" id="PF00300">
    <property type="entry name" value="His_Phos_1"/>
    <property type="match status" value="1"/>
</dbReference>
<dbReference type="Gene3D" id="3.30.200.20">
    <property type="entry name" value="Phosphorylase Kinase, domain 1"/>
    <property type="match status" value="1"/>
</dbReference>
<feature type="region of interest" description="Disordered" evidence="9">
    <location>
        <begin position="1"/>
        <end position="22"/>
    </location>
</feature>
<dbReference type="InterPro" id="IPR011009">
    <property type="entry name" value="Kinase-like_dom_sf"/>
</dbReference>
<dbReference type="OrthoDB" id="354304at2759"/>
<protein>
    <recommendedName>
        <fullName evidence="10">Protein kinase domain-containing protein</fullName>
    </recommendedName>
</protein>
<keyword evidence="12" id="KW-1185">Reference proteome</keyword>
<dbReference type="InterPro" id="IPR008271">
    <property type="entry name" value="Ser/Thr_kinase_AS"/>
</dbReference>
<dbReference type="InterPro" id="IPR013078">
    <property type="entry name" value="His_Pase_superF_clade-1"/>
</dbReference>